<keyword evidence="5 16" id="KW-0378">Hydrolase</keyword>
<comment type="subcellular location">
    <subcellularLocation>
        <location evidence="1">Secreted</location>
    </subcellularLocation>
</comment>
<reference evidence="18" key="1">
    <citation type="submission" date="2020-09" db="EMBL/GenBank/DDBJ databases">
        <title>Comparative genome analyses of four rice-infecting Rhizoctonia solani isolates reveal extensive enrichment of homogalacturonan modification genes.</title>
        <authorList>
            <person name="Lee D.-Y."/>
            <person name="Jeon J."/>
            <person name="Kim K.-T."/>
            <person name="Cheong K."/>
            <person name="Song H."/>
            <person name="Choi G."/>
            <person name="Ko J."/>
            <person name="Opiyo S.O."/>
            <person name="Zuo S."/>
            <person name="Madhav S."/>
            <person name="Lee Y.-H."/>
            <person name="Wang G.-L."/>
        </authorList>
    </citation>
    <scope>NUCLEOTIDE SEQUENCE</scope>
    <source>
        <strain evidence="18">AG1-IA B2</strain>
    </source>
</reference>
<feature type="active site" evidence="15">
    <location>
        <position position="197"/>
    </location>
</feature>
<comment type="catalytic activity">
    <reaction evidence="14">
        <text>[(1-&gt;4)-alpha-D-galacturonosyl](n) + H2O = alpha-D-galacturonate + [(1-&gt;4)-alpha-D-galacturonosyl](n-1)</text>
        <dbReference type="Rhea" id="RHEA:14117"/>
        <dbReference type="Rhea" id="RHEA-COMP:14570"/>
        <dbReference type="Rhea" id="RHEA-COMP:14572"/>
        <dbReference type="ChEBI" id="CHEBI:15377"/>
        <dbReference type="ChEBI" id="CHEBI:58658"/>
        <dbReference type="ChEBI" id="CHEBI:140523"/>
        <dbReference type="EC" id="3.2.1.67"/>
    </reaction>
</comment>
<evidence type="ECO:0000256" key="7">
    <source>
        <dbReference type="ARBA" id="ARBA00023180"/>
    </source>
</evidence>
<organism evidence="18 19">
    <name type="scientific">Rhizoctonia solani</name>
    <dbReference type="NCBI Taxonomy" id="456999"/>
    <lineage>
        <taxon>Eukaryota</taxon>
        <taxon>Fungi</taxon>
        <taxon>Dikarya</taxon>
        <taxon>Basidiomycota</taxon>
        <taxon>Agaricomycotina</taxon>
        <taxon>Agaricomycetes</taxon>
        <taxon>Cantharellales</taxon>
        <taxon>Ceratobasidiaceae</taxon>
        <taxon>Rhizoctonia</taxon>
    </lineage>
</organism>
<dbReference type="GO" id="GO:0071555">
    <property type="term" value="P:cell wall organization"/>
    <property type="evidence" value="ECO:0007669"/>
    <property type="project" value="UniProtKB-KW"/>
</dbReference>
<dbReference type="EC" id="3.2.1.67" evidence="13"/>
<evidence type="ECO:0000313" key="18">
    <source>
        <dbReference type="EMBL" id="KAF8750283.1"/>
    </source>
</evidence>
<evidence type="ECO:0000256" key="10">
    <source>
        <dbReference type="ARBA" id="ARBA00023316"/>
    </source>
</evidence>
<dbReference type="PANTHER" id="PTHR31736:SF12">
    <property type="entry name" value="EXO-POLYGALACTURONASE, PUTATIVE-RELATED"/>
    <property type="match status" value="1"/>
</dbReference>
<evidence type="ECO:0000256" key="2">
    <source>
        <dbReference type="ARBA" id="ARBA00008834"/>
    </source>
</evidence>
<evidence type="ECO:0000256" key="5">
    <source>
        <dbReference type="ARBA" id="ARBA00022801"/>
    </source>
</evidence>
<dbReference type="Pfam" id="PF00295">
    <property type="entry name" value="Glyco_hydro_28"/>
    <property type="match status" value="1"/>
</dbReference>
<dbReference type="InterPro" id="IPR011050">
    <property type="entry name" value="Pectin_lyase_fold/virulence"/>
</dbReference>
<keyword evidence="4 17" id="KW-0732">Signal</keyword>
<keyword evidence="10" id="KW-0961">Cell wall biogenesis/degradation</keyword>
<keyword evidence="11" id="KW-0624">Polysaccharide degradation</keyword>
<keyword evidence="8" id="KW-0119">Carbohydrate metabolism</keyword>
<dbReference type="SUPFAM" id="SSF51126">
    <property type="entry name" value="Pectin lyase-like"/>
    <property type="match status" value="1"/>
</dbReference>
<evidence type="ECO:0000256" key="3">
    <source>
        <dbReference type="ARBA" id="ARBA00022525"/>
    </source>
</evidence>
<comment type="function">
    <text evidence="12">Specific in hydrolyzing the terminal glycosidic bond of polygalacturonic acid and oligogalacturonates.</text>
</comment>
<dbReference type="InterPro" id="IPR012334">
    <property type="entry name" value="Pectin_lyas_fold"/>
</dbReference>
<dbReference type="Gene3D" id="2.160.20.10">
    <property type="entry name" value="Single-stranded right-handed beta-helix, Pectin lyase-like"/>
    <property type="match status" value="2"/>
</dbReference>
<evidence type="ECO:0000256" key="11">
    <source>
        <dbReference type="ARBA" id="ARBA00023326"/>
    </source>
</evidence>
<evidence type="ECO:0000256" key="9">
    <source>
        <dbReference type="ARBA" id="ARBA00023295"/>
    </source>
</evidence>
<evidence type="ECO:0000256" key="13">
    <source>
        <dbReference type="ARBA" id="ARBA00038933"/>
    </source>
</evidence>
<evidence type="ECO:0000256" key="8">
    <source>
        <dbReference type="ARBA" id="ARBA00023277"/>
    </source>
</evidence>
<keyword evidence="3" id="KW-0964">Secreted</keyword>
<dbReference type="PANTHER" id="PTHR31736">
    <property type="match status" value="1"/>
</dbReference>
<name>A0A8H7M1H3_9AGAM</name>
<evidence type="ECO:0000256" key="4">
    <source>
        <dbReference type="ARBA" id="ARBA00022729"/>
    </source>
</evidence>
<proteinExistence type="inferred from homology"/>
<dbReference type="GO" id="GO:0000272">
    <property type="term" value="P:polysaccharide catabolic process"/>
    <property type="evidence" value="ECO:0007669"/>
    <property type="project" value="UniProtKB-KW"/>
</dbReference>
<evidence type="ECO:0000313" key="19">
    <source>
        <dbReference type="Proteomes" id="UP000614334"/>
    </source>
</evidence>
<keyword evidence="7" id="KW-0325">Glycoprotein</keyword>
<dbReference type="AlphaFoldDB" id="A0A8H7M1H3"/>
<evidence type="ECO:0000256" key="12">
    <source>
        <dbReference type="ARBA" id="ARBA00037312"/>
    </source>
</evidence>
<dbReference type="GO" id="GO:0005576">
    <property type="term" value="C:extracellular region"/>
    <property type="evidence" value="ECO:0007669"/>
    <property type="project" value="UniProtKB-SubCell"/>
</dbReference>
<evidence type="ECO:0000256" key="17">
    <source>
        <dbReference type="SAM" id="SignalP"/>
    </source>
</evidence>
<dbReference type="GO" id="GO:0004650">
    <property type="term" value="F:polygalacturonase activity"/>
    <property type="evidence" value="ECO:0007669"/>
    <property type="project" value="InterPro"/>
</dbReference>
<protein>
    <recommendedName>
        <fullName evidence="13">galacturonan 1,4-alpha-galacturonidase</fullName>
        <ecNumber evidence="13">3.2.1.67</ecNumber>
    </recommendedName>
</protein>
<dbReference type="Proteomes" id="UP000614334">
    <property type="component" value="Unassembled WGS sequence"/>
</dbReference>
<comment type="caution">
    <text evidence="18">The sequence shown here is derived from an EMBL/GenBank/DDBJ whole genome shotgun (WGS) entry which is preliminary data.</text>
</comment>
<evidence type="ECO:0000256" key="14">
    <source>
        <dbReference type="ARBA" id="ARBA00048766"/>
    </source>
</evidence>
<sequence length="373" mass="40138">MLSAILAVALGAAVALASKTGVKTQTCIVPSHGNVNISDTPAVHAAFKKCGKGGHIIFSENTNYTLRELTTMTPCIGCTVQLEGTIQMADNITYWLKNETTNTPNITAETFPHLVYYPFQDTVAYLILKDWSHSTLVSKTGKGLIDGSANYGGMQHTYRTSHFELRDSHIVSGDDCFAFKPNSTYITIENVYCQNSHGVSVGSLAQYPGVLDIVEHVKVKNVTFVGNGDSSSNGARIKIWSGPVGSAIVNDIHYEDLRVENVTNPLVVDSCYFSSAYGKPVATITNVTVTNITGTSTGKVVSSIICPEGSTCDIKLKNVNIVPKTGVTPVYRCFSVASEDLGVNCTYPTIVNGAFKWPLRPTTPAFVLIISFT</sequence>
<evidence type="ECO:0000256" key="6">
    <source>
        <dbReference type="ARBA" id="ARBA00023157"/>
    </source>
</evidence>
<dbReference type="PROSITE" id="PS00502">
    <property type="entry name" value="POLYGALACTURONASE"/>
    <property type="match status" value="1"/>
</dbReference>
<evidence type="ECO:0000256" key="15">
    <source>
        <dbReference type="PROSITE-ProRule" id="PRU10052"/>
    </source>
</evidence>
<comment type="similarity">
    <text evidence="2 16">Belongs to the glycosyl hydrolase 28 family.</text>
</comment>
<evidence type="ECO:0000256" key="16">
    <source>
        <dbReference type="RuleBase" id="RU361169"/>
    </source>
</evidence>
<feature type="chain" id="PRO_5034089736" description="galacturonan 1,4-alpha-galacturonidase" evidence="17">
    <location>
        <begin position="18"/>
        <end position="373"/>
    </location>
</feature>
<gene>
    <name evidence="18" type="ORF">RHS01_09449</name>
</gene>
<dbReference type="EMBL" id="JACYCF010000021">
    <property type="protein sequence ID" value="KAF8750283.1"/>
    <property type="molecule type" value="Genomic_DNA"/>
</dbReference>
<keyword evidence="9 16" id="KW-0326">Glycosidase</keyword>
<evidence type="ECO:0000256" key="1">
    <source>
        <dbReference type="ARBA" id="ARBA00004613"/>
    </source>
</evidence>
<keyword evidence="6" id="KW-1015">Disulfide bond</keyword>
<feature type="signal peptide" evidence="17">
    <location>
        <begin position="1"/>
        <end position="17"/>
    </location>
</feature>
<accession>A0A8H7M1H3</accession>
<dbReference type="InterPro" id="IPR000743">
    <property type="entry name" value="Glyco_hydro_28"/>
</dbReference>